<evidence type="ECO:0000313" key="1">
    <source>
        <dbReference type="EMBL" id="QFG13341.1"/>
    </source>
</evidence>
<evidence type="ECO:0000313" key="2">
    <source>
        <dbReference type="Proteomes" id="UP000326486"/>
    </source>
</evidence>
<protein>
    <submittedName>
        <fullName evidence="1">Uncharacterized protein</fullName>
    </submittedName>
</protein>
<dbReference type="RefSeq" id="YP_010754617.1">
    <property type="nucleotide sequence ID" value="NC_073461.1"/>
</dbReference>
<dbReference type="Proteomes" id="UP000326486">
    <property type="component" value="Segment"/>
</dbReference>
<gene>
    <name evidence="1" type="primary">149</name>
    <name evidence="1" type="ORF">SEA_GILGAMESH_149</name>
</gene>
<dbReference type="EMBL" id="MN234216">
    <property type="protein sequence ID" value="QFG13341.1"/>
    <property type="molecule type" value="Genomic_DNA"/>
</dbReference>
<name>A0A5J6TRD8_9CAUD</name>
<accession>A0A5J6TRD8</accession>
<dbReference type="GeneID" id="80019211"/>
<organism evidence="1 2">
    <name type="scientific">Streptomyces phage Gilgamesh</name>
    <dbReference type="NCBI Taxonomy" id="2599890"/>
    <lineage>
        <taxon>Viruses</taxon>
        <taxon>Duplodnaviria</taxon>
        <taxon>Heunggongvirae</taxon>
        <taxon>Uroviricota</taxon>
        <taxon>Caudoviricetes</taxon>
        <taxon>Gilgameshvirus</taxon>
        <taxon>Gilgameshvirus gilgamesh</taxon>
    </lineage>
</organism>
<keyword evidence="2" id="KW-1185">Reference proteome</keyword>
<reference evidence="1 2" key="1">
    <citation type="submission" date="2019-07" db="EMBL/GenBank/DDBJ databases">
        <authorList>
            <person name="Almisry A."/>
            <person name="Mousa M."/>
            <person name="Gordon L.L."/>
            <person name="Lee M."/>
            <person name="Mandava P."/>
            <person name="Moxley J.T."/>
            <person name="Shaffer C.D."/>
            <person name="Weston-Hafer K.A."/>
            <person name="Garlena R.A."/>
            <person name="Russell D.A."/>
            <person name="Pope W.H."/>
            <person name="Jacobs-Sera D."/>
            <person name="Hatfull G.F."/>
        </authorList>
    </citation>
    <scope>NUCLEOTIDE SEQUENCE [LARGE SCALE GENOMIC DNA]</scope>
</reference>
<dbReference type="KEGG" id="vg:80019211"/>
<proteinExistence type="predicted"/>
<sequence length="112" mass="12126">MVPTAAPPRTRLAGLAARARNIVDSGLCTRTSAVPDYFARLEEYERLAAAPAADRRATLQVLDDDIVVDLLVLAYLRCGTPYAPWADTLAGFAEDILGITTWAELHQVLNAT</sequence>